<accession>A0ACC1MLY1</accession>
<dbReference type="EMBL" id="JAPDGR010004474">
    <property type="protein sequence ID" value="KAJ2968000.1"/>
    <property type="molecule type" value="Genomic_DNA"/>
</dbReference>
<gene>
    <name evidence="1" type="ORF">NUW58_g10320</name>
</gene>
<protein>
    <submittedName>
        <fullName evidence="1">Uncharacterized protein</fullName>
    </submittedName>
</protein>
<proteinExistence type="predicted"/>
<sequence length="204" mass="22957">MLLEQAVKVSGVDASICRVGQIAGPVTTGEKGEWNKQEWFPTIVESSKYLKMLPANLGTLDRIEWVPVDLLADIVVELAGIGAKKPSFEEDEDELKVYHAVNPKLGYWQVIAPTILKKMPAGTRSVSWPEWVQALKDAQRTATAKELPGLKLLDFYESLVMPEDIKITPFNLETGVSVRKSETLRRLAPVSNDWVELWLKQWKL</sequence>
<dbReference type="Proteomes" id="UP001143856">
    <property type="component" value="Unassembled WGS sequence"/>
</dbReference>
<name>A0ACC1MLY1_9PEZI</name>
<reference evidence="1" key="1">
    <citation type="submission" date="2022-10" db="EMBL/GenBank/DDBJ databases">
        <title>Genome Sequence of Xylaria curta.</title>
        <authorList>
            <person name="Buettner E."/>
        </authorList>
    </citation>
    <scope>NUCLEOTIDE SEQUENCE</scope>
    <source>
        <strain evidence="1">Babe10</strain>
    </source>
</reference>
<evidence type="ECO:0000313" key="1">
    <source>
        <dbReference type="EMBL" id="KAJ2968000.1"/>
    </source>
</evidence>
<comment type="caution">
    <text evidence="1">The sequence shown here is derived from an EMBL/GenBank/DDBJ whole genome shotgun (WGS) entry which is preliminary data.</text>
</comment>
<organism evidence="1 2">
    <name type="scientific">Xylaria curta</name>
    <dbReference type="NCBI Taxonomy" id="42375"/>
    <lineage>
        <taxon>Eukaryota</taxon>
        <taxon>Fungi</taxon>
        <taxon>Dikarya</taxon>
        <taxon>Ascomycota</taxon>
        <taxon>Pezizomycotina</taxon>
        <taxon>Sordariomycetes</taxon>
        <taxon>Xylariomycetidae</taxon>
        <taxon>Xylariales</taxon>
        <taxon>Xylariaceae</taxon>
        <taxon>Xylaria</taxon>
    </lineage>
</organism>
<evidence type="ECO:0000313" key="2">
    <source>
        <dbReference type="Proteomes" id="UP001143856"/>
    </source>
</evidence>
<keyword evidence="2" id="KW-1185">Reference proteome</keyword>